<name>A0A9Q8WEX9_9PEZI</name>
<evidence type="ECO:0000313" key="3">
    <source>
        <dbReference type="Proteomes" id="UP000830671"/>
    </source>
</evidence>
<reference evidence="2" key="1">
    <citation type="journal article" date="2021" name="Mol. Plant Microbe Interact.">
        <title>Complete Genome Sequence of the Plant-Pathogenic Fungus Colletotrichum lupini.</title>
        <authorList>
            <person name="Baroncelli R."/>
            <person name="Pensec F."/>
            <person name="Da Lio D."/>
            <person name="Boufleur T."/>
            <person name="Vicente I."/>
            <person name="Sarrocco S."/>
            <person name="Picot A."/>
            <person name="Baraldi E."/>
            <person name="Sukno S."/>
            <person name="Thon M."/>
            <person name="Le Floch G."/>
        </authorList>
    </citation>
    <scope>NUCLEOTIDE SEQUENCE</scope>
    <source>
        <strain evidence="2">IMI 504893</strain>
    </source>
</reference>
<feature type="compositionally biased region" description="Low complexity" evidence="1">
    <location>
        <begin position="48"/>
        <end position="60"/>
    </location>
</feature>
<feature type="region of interest" description="Disordered" evidence="1">
    <location>
        <begin position="86"/>
        <end position="145"/>
    </location>
</feature>
<feature type="region of interest" description="Disordered" evidence="1">
    <location>
        <begin position="46"/>
        <end position="71"/>
    </location>
</feature>
<dbReference type="RefSeq" id="XP_049142844.1">
    <property type="nucleotide sequence ID" value="XM_049285701.1"/>
</dbReference>
<organism evidence="2 3">
    <name type="scientific">Colletotrichum lupini</name>
    <dbReference type="NCBI Taxonomy" id="145971"/>
    <lineage>
        <taxon>Eukaryota</taxon>
        <taxon>Fungi</taxon>
        <taxon>Dikarya</taxon>
        <taxon>Ascomycota</taxon>
        <taxon>Pezizomycotina</taxon>
        <taxon>Sordariomycetes</taxon>
        <taxon>Hypocreomycetidae</taxon>
        <taxon>Glomerellales</taxon>
        <taxon>Glomerellaceae</taxon>
        <taxon>Colletotrichum</taxon>
        <taxon>Colletotrichum acutatum species complex</taxon>
    </lineage>
</organism>
<protein>
    <submittedName>
        <fullName evidence="2">Base excision DNA repair protein</fullName>
    </submittedName>
</protein>
<dbReference type="AlphaFoldDB" id="A0A9Q8WEX9"/>
<dbReference type="Proteomes" id="UP000830671">
    <property type="component" value="Chromosome 3"/>
</dbReference>
<keyword evidence="3" id="KW-1185">Reference proteome</keyword>
<sequence length="225" mass="24828">MASVSDNNTCKIVPNLELFPSHITQMRVGTRTSFNTSPINRASLLIPTTTRTRSATQTGTPSSISSKITHKDSGCTLSDELEANIKRKTRRKSSSITKKVTDKNAPKSKKKKEKNENGIVDFKANPADDEFVGSPPSAPKLSGKSRPITNVRSLMFQLKTCHEEHEGDVYGSLSNCENIVEGSMERLVEALRPGGMQSKEAKILMQLLDKWDLHVGLEVQFDRGI</sequence>
<dbReference type="GeneID" id="73340711"/>
<accession>A0A9Q8WEX9</accession>
<evidence type="ECO:0000256" key="1">
    <source>
        <dbReference type="SAM" id="MobiDB-lite"/>
    </source>
</evidence>
<dbReference type="KEGG" id="clup:CLUP02_06704"/>
<dbReference type="EMBL" id="CP019475">
    <property type="protein sequence ID" value="UQC81218.1"/>
    <property type="molecule type" value="Genomic_DNA"/>
</dbReference>
<gene>
    <name evidence="2" type="ORF">CLUP02_06704</name>
</gene>
<evidence type="ECO:0000313" key="2">
    <source>
        <dbReference type="EMBL" id="UQC81218.1"/>
    </source>
</evidence>
<proteinExistence type="predicted"/>